<keyword evidence="3" id="KW-0040">ANK repeat</keyword>
<reference evidence="6 7" key="1">
    <citation type="submission" date="2017-03" db="EMBL/GenBank/DDBJ databases">
        <title>Genome of the blue death feigning beetle - Asbolus verrucosus.</title>
        <authorList>
            <person name="Rider S.D."/>
        </authorList>
    </citation>
    <scope>NUCLEOTIDE SEQUENCE [LARGE SCALE GENOMIC DNA]</scope>
    <source>
        <strain evidence="6">Butters</strain>
        <tissue evidence="6">Head and leg muscle</tissue>
    </source>
</reference>
<dbReference type="AlphaFoldDB" id="A0A482WDY7"/>
<evidence type="ECO:0000313" key="6">
    <source>
        <dbReference type="EMBL" id="RZC42889.1"/>
    </source>
</evidence>
<proteinExistence type="predicted"/>
<evidence type="ECO:0000256" key="4">
    <source>
        <dbReference type="ARBA" id="ARBA00023136"/>
    </source>
</evidence>
<dbReference type="Gene3D" id="1.10.533.10">
    <property type="entry name" value="Death Domain, Fas"/>
    <property type="match status" value="1"/>
</dbReference>
<dbReference type="Proteomes" id="UP000292052">
    <property type="component" value="Unassembled WGS sequence"/>
</dbReference>
<feature type="non-terminal residue" evidence="6">
    <location>
        <position position="415"/>
    </location>
</feature>
<sequence length="415" mass="47339">MSKSDDACREAIHVPFMAKFVVFAKRVDPLEARLRVFCMTDDKEDKTLEHQEHFTEVAKSRDVEVLEGKPQYIEFAGNLVPITKSGEQLQFSFRAFRENRLPFSVRVKDQHAEAVSRCLFMREPKLPKGEPPQQPICILNIVLPDDIVVDTISLTDTDSLKKQMFANENFDYYRPDPRLADMSNLLGEDWVPLAAQLGLTTSEINVIKSEYPDSVAKQAQSMLRMWLSQSGNKAQANTLESALRRIGREDIIPQCLNVDYPGHGIKEIGKQRLIKKNISLEQSLYEKDIMKDSESVESLTRAEKKEEEKKNFDKYSAEEKVVEETSDEEDFNKTVTERRNLIEERLSVDRTVPASSQRVEIVQEISSIKRQSLVENKIAEVEQKAVVEVVDSAKTTITPNELTTSPTAERRAIVD</sequence>
<dbReference type="STRING" id="1661398.A0A482WDY7"/>
<dbReference type="Pfam" id="PF00531">
    <property type="entry name" value="Death"/>
    <property type="match status" value="1"/>
</dbReference>
<keyword evidence="4" id="KW-0472">Membrane</keyword>
<keyword evidence="7" id="KW-1185">Reference proteome</keyword>
<dbReference type="SUPFAM" id="SSF47986">
    <property type="entry name" value="DEATH domain"/>
    <property type="match status" value="1"/>
</dbReference>
<evidence type="ECO:0000256" key="2">
    <source>
        <dbReference type="ARBA" id="ARBA00022737"/>
    </source>
</evidence>
<dbReference type="PANTHER" id="PTHR24123:SF141">
    <property type="entry name" value="ANKYRIN 2, ISOFORM U"/>
    <property type="match status" value="1"/>
</dbReference>
<dbReference type="PANTHER" id="PTHR24123">
    <property type="entry name" value="ANKYRIN REPEAT-CONTAINING"/>
    <property type="match status" value="1"/>
</dbReference>
<evidence type="ECO:0000256" key="1">
    <source>
        <dbReference type="ARBA" id="ARBA00004370"/>
    </source>
</evidence>
<evidence type="ECO:0000259" key="5">
    <source>
        <dbReference type="PROSITE" id="PS50017"/>
    </source>
</evidence>
<dbReference type="CDD" id="cd08317">
    <property type="entry name" value="Death_ank"/>
    <property type="match status" value="1"/>
</dbReference>
<protein>
    <submittedName>
        <fullName evidence="6">Death domain containing protein</fullName>
    </submittedName>
</protein>
<dbReference type="InterPro" id="IPR040745">
    <property type="entry name" value="Ankyrin_UPA"/>
</dbReference>
<evidence type="ECO:0000313" key="7">
    <source>
        <dbReference type="Proteomes" id="UP000292052"/>
    </source>
</evidence>
<name>A0A482WDY7_ASBVE</name>
<comment type="caution">
    <text evidence="6">The sequence shown here is derived from an EMBL/GenBank/DDBJ whole genome shotgun (WGS) entry which is preliminary data.</text>
</comment>
<feature type="domain" description="Death" evidence="5">
    <location>
        <begin position="175"/>
        <end position="252"/>
    </location>
</feature>
<dbReference type="EMBL" id="QDEB01004012">
    <property type="protein sequence ID" value="RZC42889.1"/>
    <property type="molecule type" value="Genomic_DNA"/>
</dbReference>
<dbReference type="Gene3D" id="2.60.40.2660">
    <property type="match status" value="1"/>
</dbReference>
<dbReference type="SMART" id="SM00005">
    <property type="entry name" value="DEATH"/>
    <property type="match status" value="1"/>
</dbReference>
<evidence type="ECO:0000256" key="3">
    <source>
        <dbReference type="ARBA" id="ARBA00023043"/>
    </source>
</evidence>
<dbReference type="FunFam" id="2.60.40.2660:FF:000001">
    <property type="entry name" value="Ankyrin-3 isoform 2"/>
    <property type="match status" value="1"/>
</dbReference>
<accession>A0A482WDY7</accession>
<dbReference type="OrthoDB" id="6757417at2759"/>
<organism evidence="6 7">
    <name type="scientific">Asbolus verrucosus</name>
    <name type="common">Desert ironclad beetle</name>
    <dbReference type="NCBI Taxonomy" id="1661398"/>
    <lineage>
        <taxon>Eukaryota</taxon>
        <taxon>Metazoa</taxon>
        <taxon>Ecdysozoa</taxon>
        <taxon>Arthropoda</taxon>
        <taxon>Hexapoda</taxon>
        <taxon>Insecta</taxon>
        <taxon>Pterygota</taxon>
        <taxon>Neoptera</taxon>
        <taxon>Endopterygota</taxon>
        <taxon>Coleoptera</taxon>
        <taxon>Polyphaga</taxon>
        <taxon>Cucujiformia</taxon>
        <taxon>Tenebrionidae</taxon>
        <taxon>Pimeliinae</taxon>
        <taxon>Asbolus</taxon>
    </lineage>
</organism>
<dbReference type="GO" id="GO:0007165">
    <property type="term" value="P:signal transduction"/>
    <property type="evidence" value="ECO:0007669"/>
    <property type="project" value="InterPro"/>
</dbReference>
<dbReference type="Pfam" id="PF17809">
    <property type="entry name" value="UPA_2"/>
    <property type="match status" value="1"/>
</dbReference>
<dbReference type="InterPro" id="IPR051165">
    <property type="entry name" value="Multifunctional_ANK_Repeat"/>
</dbReference>
<dbReference type="InterPro" id="IPR011029">
    <property type="entry name" value="DEATH-like_dom_sf"/>
</dbReference>
<dbReference type="InterPro" id="IPR000488">
    <property type="entry name" value="Death_dom"/>
</dbReference>
<keyword evidence="2" id="KW-0677">Repeat</keyword>
<dbReference type="GO" id="GO:0016020">
    <property type="term" value="C:membrane"/>
    <property type="evidence" value="ECO:0007669"/>
    <property type="project" value="UniProtKB-SubCell"/>
</dbReference>
<comment type="subcellular location">
    <subcellularLocation>
        <location evidence="1">Membrane</location>
    </subcellularLocation>
</comment>
<dbReference type="PROSITE" id="PS50017">
    <property type="entry name" value="DEATH_DOMAIN"/>
    <property type="match status" value="1"/>
</dbReference>
<gene>
    <name evidence="6" type="ORF">BDFB_013921</name>
</gene>